<gene>
    <name evidence="2" type="ORF">ACFP90_27190</name>
</gene>
<organism evidence="2 3">
    <name type="scientific">Deinococcus multiflagellatus</name>
    <dbReference type="NCBI Taxonomy" id="1656887"/>
    <lineage>
        <taxon>Bacteria</taxon>
        <taxon>Thermotogati</taxon>
        <taxon>Deinococcota</taxon>
        <taxon>Deinococci</taxon>
        <taxon>Deinococcales</taxon>
        <taxon>Deinococcaceae</taxon>
        <taxon>Deinococcus</taxon>
    </lineage>
</organism>
<dbReference type="PROSITE" id="PS51534">
    <property type="entry name" value="SEFIR"/>
    <property type="match status" value="1"/>
</dbReference>
<evidence type="ECO:0000259" key="1">
    <source>
        <dbReference type="PROSITE" id="PS51534"/>
    </source>
</evidence>
<dbReference type="InterPro" id="IPR013568">
    <property type="entry name" value="SEFIR_dom"/>
</dbReference>
<sequence length="76" mass="8560">MTTPPVEAVKAMVSYAWGTPEHQQRVRTLVDHLIDNGIDVTFDKYDLRDGDDVNRFMEQVAAQGDIQKVIAICDPN</sequence>
<dbReference type="RefSeq" id="WP_224609699.1">
    <property type="nucleotide sequence ID" value="NZ_JAIQXV010000012.1"/>
</dbReference>
<feature type="domain" description="SEFIR" evidence="1">
    <location>
        <begin position="8"/>
        <end position="76"/>
    </location>
</feature>
<comment type="caution">
    <text evidence="2">The sequence shown here is derived from an EMBL/GenBank/DDBJ whole genome shotgun (WGS) entry which is preliminary data.</text>
</comment>
<name>A0ABW1ZV96_9DEIO</name>
<accession>A0ABW1ZV96</accession>
<keyword evidence="2" id="KW-0675">Receptor</keyword>
<protein>
    <submittedName>
        <fullName evidence="2">Toll/interleukin-1 receptor domain-containing protein</fullName>
    </submittedName>
</protein>
<dbReference type="Pfam" id="PF08357">
    <property type="entry name" value="SEFIR"/>
    <property type="match status" value="1"/>
</dbReference>
<reference evidence="3" key="1">
    <citation type="journal article" date="2019" name="Int. J. Syst. Evol. Microbiol.">
        <title>The Global Catalogue of Microorganisms (GCM) 10K type strain sequencing project: providing services to taxonomists for standard genome sequencing and annotation.</title>
        <authorList>
            <consortium name="The Broad Institute Genomics Platform"/>
            <consortium name="The Broad Institute Genome Sequencing Center for Infectious Disease"/>
            <person name="Wu L."/>
            <person name="Ma J."/>
        </authorList>
    </citation>
    <scope>NUCLEOTIDE SEQUENCE [LARGE SCALE GENOMIC DNA]</scope>
    <source>
        <strain evidence="3">CCUG 63830</strain>
    </source>
</reference>
<dbReference type="InterPro" id="IPR035897">
    <property type="entry name" value="Toll_tir_struct_dom_sf"/>
</dbReference>
<dbReference type="Gene3D" id="3.40.50.10140">
    <property type="entry name" value="Toll/interleukin-1 receptor homology (TIR) domain"/>
    <property type="match status" value="1"/>
</dbReference>
<keyword evidence="3" id="KW-1185">Reference proteome</keyword>
<evidence type="ECO:0000313" key="2">
    <source>
        <dbReference type="EMBL" id="MFC6663700.1"/>
    </source>
</evidence>
<evidence type="ECO:0000313" key="3">
    <source>
        <dbReference type="Proteomes" id="UP001596317"/>
    </source>
</evidence>
<dbReference type="EMBL" id="JBHSWB010000004">
    <property type="protein sequence ID" value="MFC6663700.1"/>
    <property type="molecule type" value="Genomic_DNA"/>
</dbReference>
<proteinExistence type="predicted"/>
<dbReference type="Proteomes" id="UP001596317">
    <property type="component" value="Unassembled WGS sequence"/>
</dbReference>